<proteinExistence type="predicted"/>
<name>A0ABW2LB25_9BACT</name>
<dbReference type="EMBL" id="JBHTBS010000030">
    <property type="protein sequence ID" value="MFC7339652.1"/>
    <property type="molecule type" value="Genomic_DNA"/>
</dbReference>
<dbReference type="RefSeq" id="WP_379716877.1">
    <property type="nucleotide sequence ID" value="NZ_JBHTBS010000030.1"/>
</dbReference>
<evidence type="ECO:0000313" key="2">
    <source>
        <dbReference type="Proteomes" id="UP001596472"/>
    </source>
</evidence>
<comment type="caution">
    <text evidence="1">The sequence shown here is derived from an EMBL/GenBank/DDBJ whole genome shotgun (WGS) entry which is preliminary data.</text>
</comment>
<dbReference type="Proteomes" id="UP001596472">
    <property type="component" value="Unassembled WGS sequence"/>
</dbReference>
<keyword evidence="2" id="KW-1185">Reference proteome</keyword>
<reference evidence="2" key="1">
    <citation type="journal article" date="2019" name="Int. J. Syst. Evol. Microbiol.">
        <title>The Global Catalogue of Microorganisms (GCM) 10K type strain sequencing project: providing services to taxonomists for standard genome sequencing and annotation.</title>
        <authorList>
            <consortium name="The Broad Institute Genomics Platform"/>
            <consortium name="The Broad Institute Genome Sequencing Center for Infectious Disease"/>
            <person name="Wu L."/>
            <person name="Ma J."/>
        </authorList>
    </citation>
    <scope>NUCLEOTIDE SEQUENCE [LARGE SCALE GENOMIC DNA]</scope>
    <source>
        <strain evidence="2">CGMCC 4.1467</strain>
    </source>
</reference>
<protein>
    <submittedName>
        <fullName evidence="1">Uncharacterized protein</fullName>
    </submittedName>
</protein>
<sequence length="91" mass="9949">MEKPTQYSIEIRRLDSIYQPGDELPNDCSLIAFSTSTPMGAISVGDSITDGPGLSFLGVVGHINHMIGEFGSDSYMHLIRVYLNPIDEDSD</sequence>
<evidence type="ECO:0000313" key="1">
    <source>
        <dbReference type="EMBL" id="MFC7339652.1"/>
    </source>
</evidence>
<accession>A0ABW2LB25</accession>
<organism evidence="1 2">
    <name type="scientific">Haloferula chungangensis</name>
    <dbReference type="NCBI Taxonomy" id="1048331"/>
    <lineage>
        <taxon>Bacteria</taxon>
        <taxon>Pseudomonadati</taxon>
        <taxon>Verrucomicrobiota</taxon>
        <taxon>Verrucomicrobiia</taxon>
        <taxon>Verrucomicrobiales</taxon>
        <taxon>Verrucomicrobiaceae</taxon>
        <taxon>Haloferula</taxon>
    </lineage>
</organism>
<gene>
    <name evidence="1" type="ORF">ACFQY0_20880</name>
</gene>